<evidence type="ECO:0000256" key="1">
    <source>
        <dbReference type="ARBA" id="ARBA00043985"/>
    </source>
</evidence>
<dbReference type="RefSeq" id="WP_042823251.1">
    <property type="nucleotide sequence ID" value="NZ_CP053649.1"/>
</dbReference>
<dbReference type="AlphaFoldDB" id="A0A098PY88"/>
<accession>A0A098PY88</accession>
<dbReference type="InterPro" id="IPR007157">
    <property type="entry name" value="PspA_VIPP1"/>
</dbReference>
<comment type="similarity">
    <text evidence="1">Belongs to the PspA/Vipp/IM30 family.</text>
</comment>
<comment type="caution">
    <text evidence="2">The sequence shown here is derived from an EMBL/GenBank/DDBJ whole genome shotgun (WGS) entry which is preliminary data.</text>
</comment>
<dbReference type="PANTHER" id="PTHR31088">
    <property type="entry name" value="MEMBRANE-ASSOCIATED PROTEIN VIPP1, CHLOROPLASTIC"/>
    <property type="match status" value="1"/>
</dbReference>
<evidence type="ECO:0000313" key="2">
    <source>
        <dbReference type="EMBL" id="KGE51558.1"/>
    </source>
</evidence>
<dbReference type="Pfam" id="PF04012">
    <property type="entry name" value="PspA_IM30"/>
    <property type="match status" value="1"/>
</dbReference>
<proteinExistence type="inferred from homology"/>
<protein>
    <submittedName>
        <fullName evidence="2">PspA-IM30 family protein</fullName>
    </submittedName>
</protein>
<name>A0A098PY88_9XANT</name>
<gene>
    <name evidence="2" type="ORF">GW15_0213625</name>
</gene>
<sequence>MSIFSKLITLLRGTAHETGQKAVDANALRILDQEMRDAGAQLTRSREELTKLMAQSKLAQQKIDARAGKMAEYTRYIEGALAKNDEALAHDVAVKLAALESEDAGDKASKAALDQSVVTLKATIQKTENQLRGMRQQIDTVKATDAVQKAQAAIAARHSGASSKMGSALESLERIKARQAETSARIESAEELEASSGDGDLNRRLAAAGLMEGESNAAAVLARFKKPAAQLGHENAGGSASLIGQVRDVQQVPRSDS</sequence>
<reference evidence="2 3" key="1">
    <citation type="submission" date="2014-09" db="EMBL/GenBank/DDBJ databases">
        <title>A draft genome sequence for Xanthomonas axonopodis pv. vasculorum NCPPB 900.</title>
        <authorList>
            <person name="Harrison J."/>
            <person name="Studholme D.J."/>
        </authorList>
    </citation>
    <scope>NUCLEOTIDE SEQUENCE [LARGE SCALE GENOMIC DNA]</scope>
    <source>
        <strain evidence="2 3">NCPPB 900</strain>
    </source>
</reference>
<dbReference type="Proteomes" id="UP000028012">
    <property type="component" value="Unassembled WGS sequence"/>
</dbReference>
<dbReference type="eggNOG" id="COG1842">
    <property type="taxonomic scope" value="Bacteria"/>
</dbReference>
<dbReference type="STRING" id="325777.GW15_0213625"/>
<organism evidence="2 3">
    <name type="scientific">Xanthomonas axonopodis pv. vasculorum</name>
    <dbReference type="NCBI Taxonomy" id="325777"/>
    <lineage>
        <taxon>Bacteria</taxon>
        <taxon>Pseudomonadati</taxon>
        <taxon>Pseudomonadota</taxon>
        <taxon>Gammaproteobacteria</taxon>
        <taxon>Lysobacterales</taxon>
        <taxon>Lysobacteraceae</taxon>
        <taxon>Xanthomonas</taxon>
    </lineage>
</organism>
<dbReference type="GeneID" id="58002425"/>
<dbReference type="PANTHER" id="PTHR31088:SF9">
    <property type="entry name" value="PHAGE SHOCK PROTEIN A"/>
    <property type="match status" value="1"/>
</dbReference>
<evidence type="ECO:0000313" key="3">
    <source>
        <dbReference type="Proteomes" id="UP000028012"/>
    </source>
</evidence>
<dbReference type="HOGENOM" id="CLU_102201_0_1_6"/>
<dbReference type="EMBL" id="JPHD02000092">
    <property type="protein sequence ID" value="KGE51558.1"/>
    <property type="molecule type" value="Genomic_DNA"/>
</dbReference>